<keyword evidence="2" id="KW-1185">Reference proteome</keyword>
<evidence type="ECO:0000313" key="2">
    <source>
        <dbReference type="Proteomes" id="UP000326757"/>
    </source>
</evidence>
<dbReference type="AlphaFoldDB" id="A0A5N6KM73"/>
<accession>A0A5N6KM73</accession>
<reference evidence="1 2" key="1">
    <citation type="submission" date="2019-06" db="EMBL/GenBank/DDBJ databases">
        <title>Genome Sequence of the Brown Rot Fungal Pathogen Monilinia laxa.</title>
        <authorList>
            <person name="De Miccolis Angelini R.M."/>
            <person name="Landi L."/>
            <person name="Abate D."/>
            <person name="Pollastro S."/>
            <person name="Romanazzi G."/>
            <person name="Faretra F."/>
        </authorList>
    </citation>
    <scope>NUCLEOTIDE SEQUENCE [LARGE SCALE GENOMIC DNA]</scope>
    <source>
        <strain evidence="1 2">Mlax316</strain>
    </source>
</reference>
<evidence type="ECO:0000313" key="1">
    <source>
        <dbReference type="EMBL" id="KAB8304940.1"/>
    </source>
</evidence>
<name>A0A5N6KM73_MONLA</name>
<comment type="caution">
    <text evidence="1">The sequence shown here is derived from an EMBL/GenBank/DDBJ whole genome shotgun (WGS) entry which is preliminary data.</text>
</comment>
<proteinExistence type="predicted"/>
<dbReference type="Proteomes" id="UP000326757">
    <property type="component" value="Unassembled WGS sequence"/>
</dbReference>
<protein>
    <submittedName>
        <fullName evidence="1">Uncharacterized protein</fullName>
    </submittedName>
</protein>
<dbReference type="EMBL" id="VIGI01000001">
    <property type="protein sequence ID" value="KAB8304940.1"/>
    <property type="molecule type" value="Genomic_DNA"/>
</dbReference>
<sequence>MMDGCMIFVHLAIKSSKNADKSDSEGTQGLFHPNSDRCDHLTRIRAVIQFLYLEKIKTYSASPFSTSG</sequence>
<organism evidence="1 2">
    <name type="scientific">Monilinia laxa</name>
    <name type="common">Brown rot fungus</name>
    <name type="synonym">Sclerotinia laxa</name>
    <dbReference type="NCBI Taxonomy" id="61186"/>
    <lineage>
        <taxon>Eukaryota</taxon>
        <taxon>Fungi</taxon>
        <taxon>Dikarya</taxon>
        <taxon>Ascomycota</taxon>
        <taxon>Pezizomycotina</taxon>
        <taxon>Leotiomycetes</taxon>
        <taxon>Helotiales</taxon>
        <taxon>Sclerotiniaceae</taxon>
        <taxon>Monilinia</taxon>
    </lineage>
</organism>
<gene>
    <name evidence="1" type="ORF">EYC80_004258</name>
</gene>